<dbReference type="EMBL" id="CXOK01000027">
    <property type="protein sequence ID" value="CTP86060.1"/>
    <property type="molecule type" value="Genomic_DNA"/>
</dbReference>
<name>A0A0K2ZRS4_9XANT</name>
<evidence type="ECO:0000313" key="1">
    <source>
        <dbReference type="EMBL" id="CTP86060.1"/>
    </source>
</evidence>
<reference evidence="1 2" key="1">
    <citation type="submission" date="2015-07" db="EMBL/GenBank/DDBJ databases">
        <authorList>
            <person name="Noorani M."/>
        </authorList>
    </citation>
    <scope>NUCLEOTIDE SEQUENCE [LARGE SCALE GENOMIC DNA]</scope>
    <source>
        <strain evidence="1">LMG728</strain>
    </source>
</reference>
<gene>
    <name evidence="1" type="ORF">XTPLMG728_1094</name>
</gene>
<sequence length="63" mass="6430">MASGTTENGSAGIGVAYADGGQFGKTVPMPTMASVKDHVAKLFGPGFKPVIWSQDGAMILSED</sequence>
<evidence type="ECO:0000313" key="2">
    <source>
        <dbReference type="Proteomes" id="UP000041247"/>
    </source>
</evidence>
<accession>A0A0K2ZRS4</accession>
<organism evidence="1 2">
    <name type="scientific">Xanthomonas graminis pv. poae</name>
    <dbReference type="NCBI Taxonomy" id="227946"/>
    <lineage>
        <taxon>Bacteria</taxon>
        <taxon>Pseudomonadati</taxon>
        <taxon>Pseudomonadota</taxon>
        <taxon>Gammaproteobacteria</taxon>
        <taxon>Lysobacterales</taxon>
        <taxon>Lysobacteraceae</taxon>
        <taxon>Xanthomonas</taxon>
        <taxon>Xanthomonas translucens group</taxon>
        <taxon>Xanthomonas graminis</taxon>
    </lineage>
</organism>
<dbReference type="AlphaFoldDB" id="A0A0K2ZRS4"/>
<dbReference type="Proteomes" id="UP000041247">
    <property type="component" value="Unassembled WGS sequence"/>
</dbReference>
<proteinExistence type="predicted"/>
<protein>
    <submittedName>
        <fullName evidence="1">Uncharacterized protein</fullName>
    </submittedName>
</protein>